<dbReference type="EMBL" id="VUOB01000022">
    <property type="protein sequence ID" value="KAA2262217.1"/>
    <property type="molecule type" value="Genomic_DNA"/>
</dbReference>
<reference evidence="2 3" key="1">
    <citation type="submission" date="2019-09" db="EMBL/GenBank/DDBJ databases">
        <title>Goodfellowia gen. nov., a new genus of the Pseudonocardineae related to Actinoalloteichus, containing Goodfellowia coeruleoviolacea gen. nov., comb. nov. gen. nov., comb. nov.</title>
        <authorList>
            <person name="Labeda D."/>
        </authorList>
    </citation>
    <scope>NUCLEOTIDE SEQUENCE [LARGE SCALE GENOMIC DNA]</scope>
    <source>
        <strain evidence="2 3">AN110305</strain>
    </source>
</reference>
<dbReference type="OrthoDB" id="5192539at2"/>
<evidence type="ECO:0000313" key="2">
    <source>
        <dbReference type="EMBL" id="KAA2262217.1"/>
    </source>
</evidence>
<gene>
    <name evidence="2" type="ORF">F0L68_13075</name>
</gene>
<dbReference type="Proteomes" id="UP000323454">
    <property type="component" value="Unassembled WGS sequence"/>
</dbReference>
<proteinExistence type="predicted"/>
<feature type="transmembrane region" description="Helical" evidence="1">
    <location>
        <begin position="20"/>
        <end position="44"/>
    </location>
</feature>
<feature type="transmembrane region" description="Helical" evidence="1">
    <location>
        <begin position="84"/>
        <end position="105"/>
    </location>
</feature>
<comment type="caution">
    <text evidence="2">The sequence shown here is derived from an EMBL/GenBank/DDBJ whole genome shotgun (WGS) entry which is preliminary data.</text>
</comment>
<dbReference type="RefSeq" id="WP_149849800.1">
    <property type="nucleotide sequence ID" value="NZ_VUOB01000022.1"/>
</dbReference>
<name>A0A5B2XEQ4_9PSEU</name>
<reference evidence="2 3" key="2">
    <citation type="submission" date="2019-09" db="EMBL/GenBank/DDBJ databases">
        <authorList>
            <person name="Jin C."/>
        </authorList>
    </citation>
    <scope>NUCLEOTIDE SEQUENCE [LARGE SCALE GENOMIC DNA]</scope>
    <source>
        <strain evidence="2 3">AN110305</strain>
    </source>
</reference>
<keyword evidence="1" id="KW-0812">Transmembrane</keyword>
<evidence type="ECO:0008006" key="4">
    <source>
        <dbReference type="Google" id="ProtNLM"/>
    </source>
</evidence>
<protein>
    <recommendedName>
        <fullName evidence="4">YGGT family protein</fullName>
    </recommendedName>
</protein>
<sequence>MAEHEARTAGGGAAVRGRIVGVVAGVLSWVGLVFAVILVAHVVLTMGGANPDNGITRFVSSWADTLALGFRDLFTPSDAKLRVLVDYGVAALFWLAVRSIVVRLVRRLG</sequence>
<accession>A0A5B2XEQ4</accession>
<keyword evidence="3" id="KW-1185">Reference proteome</keyword>
<evidence type="ECO:0000256" key="1">
    <source>
        <dbReference type="SAM" id="Phobius"/>
    </source>
</evidence>
<evidence type="ECO:0000313" key="3">
    <source>
        <dbReference type="Proteomes" id="UP000323454"/>
    </source>
</evidence>
<dbReference type="AlphaFoldDB" id="A0A5B2XEQ4"/>
<organism evidence="2 3">
    <name type="scientific">Solihabitans fulvus</name>
    <dbReference type="NCBI Taxonomy" id="1892852"/>
    <lineage>
        <taxon>Bacteria</taxon>
        <taxon>Bacillati</taxon>
        <taxon>Actinomycetota</taxon>
        <taxon>Actinomycetes</taxon>
        <taxon>Pseudonocardiales</taxon>
        <taxon>Pseudonocardiaceae</taxon>
        <taxon>Solihabitans</taxon>
    </lineage>
</organism>
<keyword evidence="1" id="KW-1133">Transmembrane helix</keyword>
<keyword evidence="1" id="KW-0472">Membrane</keyword>